<sequence>MSLKKELPIILIILIPFIYLAFIWNVLPEQVPIHWNANGEIDGWGSKATLLIIPFILPVLIYVILSLVPKIDPKQKIEATSKKFYNIKLLLTLFMSVLALFILYSSKSQSFTNPNIIIMLIGLLYVILGNYMKTIKTNYFIGIRTPWTLENDIVWKKTHKLAGKYWFIGGLLVILLGFILEPKPNMVSFIIITTIITIIPVVYSYVIFKQLKQTSY</sequence>
<dbReference type="PANTHER" id="PTHR37810:SF5">
    <property type="entry name" value="IMMUNITY PROTEIN SDPI"/>
    <property type="match status" value="1"/>
</dbReference>
<evidence type="ECO:0000313" key="4">
    <source>
        <dbReference type="Proteomes" id="UP000187506"/>
    </source>
</evidence>
<evidence type="ECO:0000256" key="1">
    <source>
        <dbReference type="SAM" id="Phobius"/>
    </source>
</evidence>
<feature type="transmembrane region" description="Helical" evidence="1">
    <location>
        <begin position="7"/>
        <end position="27"/>
    </location>
</feature>
<dbReference type="InterPro" id="IPR025962">
    <property type="entry name" value="SdpI/YhfL"/>
</dbReference>
<feature type="transmembrane region" description="Helical" evidence="1">
    <location>
        <begin position="161"/>
        <end position="180"/>
    </location>
</feature>
<keyword evidence="1" id="KW-0472">Membrane</keyword>
<keyword evidence="1" id="KW-1133">Transmembrane helix</keyword>
<name>A0AAC9LM41_9FLAO</name>
<evidence type="ECO:0000259" key="2">
    <source>
        <dbReference type="Pfam" id="PF07853"/>
    </source>
</evidence>
<dbReference type="InterPro" id="IPR026272">
    <property type="entry name" value="SdpI"/>
</dbReference>
<dbReference type="PIRSF" id="PIRSF038959">
    <property type="entry name" value="SdpI"/>
    <property type="match status" value="1"/>
</dbReference>
<proteinExistence type="predicted"/>
<dbReference type="GO" id="GO:0009636">
    <property type="term" value="P:response to toxic substance"/>
    <property type="evidence" value="ECO:0007669"/>
    <property type="project" value="TreeGrafter"/>
</dbReference>
<dbReference type="KEGG" id="lvn:BWR22_03420"/>
<gene>
    <name evidence="3" type="ORF">BWR22_03420</name>
</gene>
<feature type="transmembrane region" description="Helical" evidence="1">
    <location>
        <begin position="186"/>
        <end position="208"/>
    </location>
</feature>
<keyword evidence="1" id="KW-0812">Transmembrane</keyword>
<evidence type="ECO:0000313" key="3">
    <source>
        <dbReference type="EMBL" id="APX99397.1"/>
    </source>
</evidence>
<feature type="transmembrane region" description="Helical" evidence="1">
    <location>
        <begin position="89"/>
        <end position="106"/>
    </location>
</feature>
<dbReference type="EMBL" id="CP019352">
    <property type="protein sequence ID" value="APX99397.1"/>
    <property type="molecule type" value="Genomic_DNA"/>
</dbReference>
<dbReference type="PANTHER" id="PTHR37810">
    <property type="entry name" value="IMMUNITY PROTEIN SDPI"/>
    <property type="match status" value="1"/>
</dbReference>
<dbReference type="InterPro" id="IPR012867">
    <property type="entry name" value="DUF1648"/>
</dbReference>
<accession>A0AAC9LM41</accession>
<dbReference type="Pfam" id="PF07853">
    <property type="entry name" value="DUF1648"/>
    <property type="match status" value="1"/>
</dbReference>
<dbReference type="RefSeq" id="WP_076732036.1">
    <property type="nucleotide sequence ID" value="NZ_CP019352.1"/>
</dbReference>
<protein>
    <recommendedName>
        <fullName evidence="2">DUF1648 domain-containing protein</fullName>
    </recommendedName>
</protein>
<reference evidence="3 4" key="1">
    <citation type="submission" date="2017-01" db="EMBL/GenBank/DDBJ databases">
        <title>Complete genome of Lacinutrix venerupis DOK2-8 isolated from seawater in Dokdo.</title>
        <authorList>
            <person name="Chi W.-J."/>
            <person name="Kim J.H."/>
        </authorList>
    </citation>
    <scope>NUCLEOTIDE SEQUENCE [LARGE SCALE GENOMIC DNA]</scope>
    <source>
        <strain evidence="3 4">DOK2-8</strain>
    </source>
</reference>
<feature type="transmembrane region" description="Helical" evidence="1">
    <location>
        <begin position="112"/>
        <end position="131"/>
    </location>
</feature>
<dbReference type="Proteomes" id="UP000187506">
    <property type="component" value="Chromosome"/>
</dbReference>
<feature type="transmembrane region" description="Helical" evidence="1">
    <location>
        <begin position="47"/>
        <end position="68"/>
    </location>
</feature>
<organism evidence="3 4">
    <name type="scientific">Lacinutrix venerupis</name>
    <dbReference type="NCBI Taxonomy" id="1486034"/>
    <lineage>
        <taxon>Bacteria</taxon>
        <taxon>Pseudomonadati</taxon>
        <taxon>Bacteroidota</taxon>
        <taxon>Flavobacteriia</taxon>
        <taxon>Flavobacteriales</taxon>
        <taxon>Flavobacteriaceae</taxon>
        <taxon>Lacinutrix</taxon>
    </lineage>
</organism>
<dbReference type="Pfam" id="PF13630">
    <property type="entry name" value="SdpI"/>
    <property type="match status" value="1"/>
</dbReference>
<dbReference type="AlphaFoldDB" id="A0AAC9LM41"/>
<feature type="domain" description="DUF1648" evidence="2">
    <location>
        <begin position="11"/>
        <end position="57"/>
    </location>
</feature>
<keyword evidence="4" id="KW-1185">Reference proteome</keyword>